<keyword evidence="7" id="KW-1185">Reference proteome</keyword>
<feature type="compositionally biased region" description="Polar residues" evidence="4">
    <location>
        <begin position="73"/>
        <end position="84"/>
    </location>
</feature>
<feature type="compositionally biased region" description="Polar residues" evidence="4">
    <location>
        <begin position="1"/>
        <end position="17"/>
    </location>
</feature>
<dbReference type="GO" id="GO:0010997">
    <property type="term" value="F:anaphase-promoting complex binding"/>
    <property type="evidence" value="ECO:0007669"/>
    <property type="project" value="TreeGrafter"/>
</dbReference>
<feature type="domain" description="DNA replication checkpoint mediator MRC1" evidence="5">
    <location>
        <begin position="992"/>
        <end position="1132"/>
    </location>
</feature>
<feature type="region of interest" description="Disordered" evidence="4">
    <location>
        <begin position="1120"/>
        <end position="1395"/>
    </location>
</feature>
<feature type="region of interest" description="Disordered" evidence="4">
    <location>
        <begin position="649"/>
        <end position="800"/>
    </location>
</feature>
<sequence>MEIDTSSTQRPTRSSVTPERDAQSGHDSDDTGVNSPAILTPGAKIRAIMAAYDTDTDSEGEREKEPETDKPSRPSNANGNNNDSVKAKEPISRSLFTTFASANSYRPRDYHGDVDKEEDELPMQPKGRMAARMQTSTVEQSAITTPTRSAFERVSKGMAQEREGVIASDTGLRPPASEDEEEDEDVRPLGRGGSPAAARESRRSYSPLFVPEDSPKLDTTTDNGMETDDEVQTTTRRRTGLARERRSASIASNRSFSPLFVPQDSPTTKRNNGATPDAMETDDEDGGLEAPPNNRLMALVEKKRKEREAREQLEEEKKVARLQRSSELEEMLLSDDADDSESGRKLTQHSRPSARKASKKALLEMNRETQRMSRNMQLAHQAVTKKKITLDSFLAKFNSKSSSINAAAATSSAPTSSDHEEGQGRHSTPPTSPLRDGISEDKPNEEASEDSGKRANVSNDDDNIYFPSVEEIFAGSAQVSHAPVDPSHPERQASKAPSVTPAPRIPNKTTRPVRVRLSRQSIEESQKNHTDSDLEIITSPSKTRRVAVFENLPTRNNQSCSTLLKLRTLAQLTSPTRQRQTAMMTRSELDNNLFRRARLQALQERQQKIEELRAKGVVIESAEERMRVNDEVEDLLEKARGQAEEIARRERKAAKKDGKSGDAVDLDDSEDGDYEGVDGEEVLSDSDEEEGEDITVSDDEEMEDEELEEDDRPVDEGEEGTLFVQHEAGEAEASEDDGEESESGSKQVQKADGKVPRRNRRRVISDDEDEDGNVYAAPIPQETPVRSQPPPLFPNFGASRSPLMGLTQAFGATFADSQDNEEDSLAMLRKMPDIECPVDQLLERDSQEIVRDSQGQDSVPLDIFASYPRADAEDRVSESPAARTATSYSQAPEPTQDAGFVYSPFDQGRRYTDARVPTSTIDTLPVGDDQSPIARRSRGRRILRRGPVADLSDVDEDEDEGFLVKSSAFDVMRKAANKKTQKPSQTPFDKTKSRARNVVDEVAEESEDEYAGLGGASDESAGEEDEIDLSMINDDGGEVVDEKELAALNANHSRQQDEQQVNKLMRDIATGALRRRRGAGGDDLDLSDSDDERLAARRRAKRKEFAKMRKALLADEKIGQIAEDPKKTAFLRTIEDRDVDNDVPMMDFLESGNTSSSQDTSQDNTVGSHQQQEAGANDPSAGKDNASALGSNKRKRPFDQSGPDALNRPPPHMRRTAENPSRKKPLTLAEIRESVSFLLDGDDSNASESFNEDILLSDEETERETEMTNEEQREDDLETRLFSADNNNDSNDNNHEPIQAPTNGGGVTGSDSNHIHPRRRQRGKVVDRLSLRRQASSNAASGSTTSTTASGSRQAFVSKDSTPLFKRPPLLIRRATSSSSSSSSSSSTAAVTYGARSVVSVTESRAGMQLQGKNGKKGSVNYYAAARERQREWELRRGERGEKQSGLGKGDGKGGKLAGGVLGGLLGGGGWE</sequence>
<evidence type="ECO:0000259" key="5">
    <source>
        <dbReference type="Pfam" id="PF09444"/>
    </source>
</evidence>
<feature type="compositionally biased region" description="Low complexity" evidence="4">
    <location>
        <begin position="399"/>
        <end position="416"/>
    </location>
</feature>
<feature type="compositionally biased region" description="Basic residues" evidence="4">
    <location>
        <begin position="346"/>
        <end position="359"/>
    </location>
</feature>
<dbReference type="STRING" id="2060905.A0A2B7WNC9"/>
<keyword evidence="2" id="KW-0597">Phosphoprotein</keyword>
<dbReference type="InterPro" id="IPR018564">
    <property type="entry name" value="Repl_chkpnt_MRC1_dom"/>
</dbReference>
<feature type="compositionally biased region" description="Basic and acidic residues" evidence="4">
    <location>
        <begin position="437"/>
        <end position="453"/>
    </location>
</feature>
<feature type="region of interest" description="Disordered" evidence="4">
    <location>
        <begin position="867"/>
        <end position="960"/>
    </location>
</feature>
<dbReference type="InterPro" id="IPR024146">
    <property type="entry name" value="Claspin"/>
</dbReference>
<proteinExistence type="predicted"/>
<keyword evidence="3" id="KW-0539">Nucleus</keyword>
<feature type="compositionally biased region" description="Polar residues" evidence="4">
    <location>
        <begin position="133"/>
        <end position="148"/>
    </location>
</feature>
<feature type="compositionally biased region" description="Polar residues" evidence="4">
    <location>
        <begin position="884"/>
        <end position="893"/>
    </location>
</feature>
<feature type="compositionally biased region" description="Basic and acidic residues" evidence="4">
    <location>
        <begin position="18"/>
        <end position="29"/>
    </location>
</feature>
<evidence type="ECO:0000256" key="1">
    <source>
        <dbReference type="ARBA" id="ARBA00004123"/>
    </source>
</evidence>
<feature type="compositionally biased region" description="Basic and acidic residues" evidence="4">
    <location>
        <begin position="150"/>
        <end position="164"/>
    </location>
</feature>
<dbReference type="PANTHER" id="PTHR14396">
    <property type="entry name" value="CLASPIN"/>
    <property type="match status" value="1"/>
</dbReference>
<dbReference type="GO" id="GO:0033314">
    <property type="term" value="P:mitotic DNA replication checkpoint signaling"/>
    <property type="evidence" value="ECO:0007669"/>
    <property type="project" value="TreeGrafter"/>
</dbReference>
<dbReference type="EMBL" id="PDNC01000126">
    <property type="protein sequence ID" value="PGG98154.1"/>
    <property type="molecule type" value="Genomic_DNA"/>
</dbReference>
<feature type="region of interest" description="Disordered" evidence="4">
    <location>
        <begin position="399"/>
        <end position="512"/>
    </location>
</feature>
<feature type="compositionally biased region" description="Basic residues" evidence="4">
    <location>
        <begin position="935"/>
        <end position="944"/>
    </location>
</feature>
<organism evidence="6 7">
    <name type="scientific">Blastomyces parvus</name>
    <dbReference type="NCBI Taxonomy" id="2060905"/>
    <lineage>
        <taxon>Eukaryota</taxon>
        <taxon>Fungi</taxon>
        <taxon>Dikarya</taxon>
        <taxon>Ascomycota</taxon>
        <taxon>Pezizomycotina</taxon>
        <taxon>Eurotiomycetes</taxon>
        <taxon>Eurotiomycetidae</taxon>
        <taxon>Onygenales</taxon>
        <taxon>Ajellomycetaceae</taxon>
        <taxon>Blastomyces</taxon>
    </lineage>
</organism>
<feature type="compositionally biased region" description="Acidic residues" evidence="4">
    <location>
        <begin position="328"/>
        <end position="340"/>
    </location>
</feature>
<reference evidence="6 7" key="1">
    <citation type="submission" date="2017-10" db="EMBL/GenBank/DDBJ databases">
        <title>Comparative genomics in systemic dimorphic fungi from Ajellomycetaceae.</title>
        <authorList>
            <person name="Munoz J.F."/>
            <person name="Mcewen J.G."/>
            <person name="Clay O.K."/>
            <person name="Cuomo C.A."/>
        </authorList>
    </citation>
    <scope>NUCLEOTIDE SEQUENCE [LARGE SCALE GENOMIC DNA]</scope>
    <source>
        <strain evidence="6 7">UAMH130</strain>
    </source>
</reference>
<feature type="region of interest" description="Disordered" evidence="4">
    <location>
        <begin position="1"/>
        <end position="382"/>
    </location>
</feature>
<feature type="region of interest" description="Disordered" evidence="4">
    <location>
        <begin position="1433"/>
        <end position="1472"/>
    </location>
</feature>
<dbReference type="GO" id="GO:0005634">
    <property type="term" value="C:nucleus"/>
    <property type="evidence" value="ECO:0007669"/>
    <property type="project" value="UniProtKB-SubCell"/>
</dbReference>
<evidence type="ECO:0000313" key="6">
    <source>
        <dbReference type="EMBL" id="PGG98154.1"/>
    </source>
</evidence>
<feature type="compositionally biased region" description="Polar residues" evidence="4">
    <location>
        <begin position="94"/>
        <end position="104"/>
    </location>
</feature>
<gene>
    <name evidence="6" type="ORF">GX51_06941</name>
</gene>
<evidence type="ECO:0000256" key="2">
    <source>
        <dbReference type="ARBA" id="ARBA00022553"/>
    </source>
</evidence>
<comment type="subcellular location">
    <subcellularLocation>
        <location evidence="1">Nucleus</location>
    </subcellularLocation>
</comment>
<evidence type="ECO:0000256" key="3">
    <source>
        <dbReference type="ARBA" id="ARBA00023242"/>
    </source>
</evidence>
<comment type="caution">
    <text evidence="6">The sequence shown here is derived from an EMBL/GenBank/DDBJ whole genome shotgun (WGS) entry which is preliminary data.</text>
</comment>
<dbReference type="GO" id="GO:0007095">
    <property type="term" value="P:mitotic G2 DNA damage checkpoint signaling"/>
    <property type="evidence" value="ECO:0007669"/>
    <property type="project" value="TreeGrafter"/>
</dbReference>
<feature type="compositionally biased region" description="Acidic residues" evidence="4">
    <location>
        <begin position="664"/>
        <end position="719"/>
    </location>
</feature>
<evidence type="ECO:0000313" key="7">
    <source>
        <dbReference type="Proteomes" id="UP000224080"/>
    </source>
</evidence>
<feature type="compositionally biased region" description="Low complexity" evidence="4">
    <location>
        <begin position="1335"/>
        <end position="1352"/>
    </location>
</feature>
<feature type="compositionally biased region" description="Low complexity" evidence="4">
    <location>
        <begin position="1153"/>
        <end position="1165"/>
    </location>
</feature>
<feature type="compositionally biased region" description="Polar residues" evidence="4">
    <location>
        <begin position="264"/>
        <end position="274"/>
    </location>
</feature>
<dbReference type="Proteomes" id="UP000224080">
    <property type="component" value="Unassembled WGS sequence"/>
</dbReference>
<feature type="compositionally biased region" description="Gly residues" evidence="4">
    <location>
        <begin position="1455"/>
        <end position="1472"/>
    </location>
</feature>
<dbReference type="Pfam" id="PF09444">
    <property type="entry name" value="MRC1"/>
    <property type="match status" value="1"/>
</dbReference>
<feature type="compositionally biased region" description="Basic and acidic residues" evidence="4">
    <location>
        <begin position="59"/>
        <end position="72"/>
    </location>
</feature>
<feature type="compositionally biased region" description="Basic and acidic residues" evidence="4">
    <location>
        <begin position="300"/>
        <end position="327"/>
    </location>
</feature>
<protein>
    <recommendedName>
        <fullName evidence="5">DNA replication checkpoint mediator MRC1 domain-containing protein</fullName>
    </recommendedName>
</protein>
<dbReference type="PANTHER" id="PTHR14396:SF10">
    <property type="entry name" value="CLASPIN"/>
    <property type="match status" value="1"/>
</dbReference>
<feature type="compositionally biased region" description="Low complexity" evidence="4">
    <location>
        <begin position="1377"/>
        <end position="1387"/>
    </location>
</feature>
<feature type="compositionally biased region" description="Acidic residues" evidence="4">
    <location>
        <begin position="1255"/>
        <end position="1277"/>
    </location>
</feature>
<feature type="compositionally biased region" description="Basic and acidic residues" evidence="4">
    <location>
        <begin position="361"/>
        <end position="371"/>
    </location>
</feature>
<name>A0A2B7WNC9_9EURO</name>
<dbReference type="OrthoDB" id="2130597at2759"/>
<feature type="compositionally biased region" description="Acidic residues" evidence="4">
    <location>
        <begin position="730"/>
        <end position="742"/>
    </location>
</feature>
<feature type="compositionally biased region" description="Acidic residues" evidence="4">
    <location>
        <begin position="1001"/>
        <end position="1010"/>
    </location>
</feature>
<accession>A0A2B7WNC9</accession>
<feature type="compositionally biased region" description="Basic and acidic residues" evidence="4">
    <location>
        <begin position="1433"/>
        <end position="1443"/>
    </location>
</feature>
<feature type="region of interest" description="Disordered" evidence="4">
    <location>
        <begin position="975"/>
        <end position="1038"/>
    </location>
</feature>
<evidence type="ECO:0000256" key="4">
    <source>
        <dbReference type="SAM" id="MobiDB-lite"/>
    </source>
</evidence>